<dbReference type="EMBL" id="CP036266">
    <property type="protein sequence ID" value="QDT19731.1"/>
    <property type="molecule type" value="Genomic_DNA"/>
</dbReference>
<feature type="transmembrane region" description="Helical" evidence="1">
    <location>
        <begin position="190"/>
        <end position="208"/>
    </location>
</feature>
<evidence type="ECO:0000313" key="3">
    <source>
        <dbReference type="Proteomes" id="UP000320421"/>
    </source>
</evidence>
<dbReference type="AlphaFoldDB" id="A0A517PK65"/>
<sequence length="220" mass="25466">MLYTLAAISCFFLQLEPDTTSGVKEFPAYSCRLRLPDPFFTWSEKELPPNFLAECRNGTGISLVLLARDAPDDAKLDDSTIAQIRNSYREEDPVKLMSGKLIVFKDVPCYQYLLKIKAEDSFTVARTFAAHQKIYTLFLNLPGDQLDDKENRNLIFDAFEFIGESQTPESSYKPPIPETRKKPYKLFTNLLKFFFVIVIAIFAIGLWYRNRNLRRDDDDF</sequence>
<reference evidence="2 3" key="1">
    <citation type="submission" date="2019-02" db="EMBL/GenBank/DDBJ databases">
        <title>Deep-cultivation of Planctomycetes and their phenomic and genomic characterization uncovers novel biology.</title>
        <authorList>
            <person name="Wiegand S."/>
            <person name="Jogler M."/>
            <person name="Boedeker C."/>
            <person name="Pinto D."/>
            <person name="Vollmers J."/>
            <person name="Rivas-Marin E."/>
            <person name="Kohn T."/>
            <person name="Peeters S.H."/>
            <person name="Heuer A."/>
            <person name="Rast P."/>
            <person name="Oberbeckmann S."/>
            <person name="Bunk B."/>
            <person name="Jeske O."/>
            <person name="Meyerdierks A."/>
            <person name="Storesund J.E."/>
            <person name="Kallscheuer N."/>
            <person name="Luecker S."/>
            <person name="Lage O.M."/>
            <person name="Pohl T."/>
            <person name="Merkel B.J."/>
            <person name="Hornburger P."/>
            <person name="Mueller R.-W."/>
            <person name="Bruemmer F."/>
            <person name="Labrenz M."/>
            <person name="Spormann A.M."/>
            <person name="Op den Camp H."/>
            <person name="Overmann J."/>
            <person name="Amann R."/>
            <person name="Jetten M.S.M."/>
            <person name="Mascher T."/>
            <person name="Medema M.H."/>
            <person name="Devos D.P."/>
            <person name="Kaster A.-K."/>
            <person name="Ovreas L."/>
            <person name="Rohde M."/>
            <person name="Galperin M.Y."/>
            <person name="Jogler C."/>
        </authorList>
    </citation>
    <scope>NUCLEOTIDE SEQUENCE [LARGE SCALE GENOMIC DNA]</scope>
    <source>
        <strain evidence="2 3">HG66A1</strain>
    </source>
</reference>
<keyword evidence="1" id="KW-1133">Transmembrane helix</keyword>
<name>A0A517PK65_9PLAN</name>
<keyword evidence="1" id="KW-0812">Transmembrane</keyword>
<dbReference type="Proteomes" id="UP000320421">
    <property type="component" value="Chromosome"/>
</dbReference>
<keyword evidence="3" id="KW-1185">Reference proteome</keyword>
<gene>
    <name evidence="2" type="ORF">HG66A1_14990</name>
</gene>
<evidence type="ECO:0000256" key="1">
    <source>
        <dbReference type="SAM" id="Phobius"/>
    </source>
</evidence>
<proteinExistence type="predicted"/>
<dbReference type="OrthoDB" id="10000903at2"/>
<accession>A0A517PK65</accession>
<evidence type="ECO:0000313" key="2">
    <source>
        <dbReference type="EMBL" id="QDT19731.1"/>
    </source>
</evidence>
<keyword evidence="1" id="KW-0472">Membrane</keyword>
<dbReference type="RefSeq" id="WP_145181539.1">
    <property type="nucleotide sequence ID" value="NZ_CP036266.1"/>
</dbReference>
<protein>
    <submittedName>
        <fullName evidence="2">Uncharacterized protein</fullName>
    </submittedName>
</protein>
<organism evidence="2 3">
    <name type="scientific">Gimesia chilikensis</name>
    <dbReference type="NCBI Taxonomy" id="2605989"/>
    <lineage>
        <taxon>Bacteria</taxon>
        <taxon>Pseudomonadati</taxon>
        <taxon>Planctomycetota</taxon>
        <taxon>Planctomycetia</taxon>
        <taxon>Planctomycetales</taxon>
        <taxon>Planctomycetaceae</taxon>
        <taxon>Gimesia</taxon>
    </lineage>
</organism>